<sequence length="261" mass="29772">MDSRTFVALVTSEEITQNSYQLWKKVNEQFAFSFFNSKARIWSKLQKLTYEDNLKEFIANTRQCLSDIALVGIAVEDEILAFSILTKLPDEFHSLIEKVTLNAETQGNPDAILNVLHEASLKEEALSMESTEMVALNKQSFPSKIVHYCSNGKHTPLVTTHSPEKCWQLHPELKPDRKQRDKEQKTNFTMARALFTHDSRQTNQTLTILLDTSASNHMFNNKCFFENLHQDHRTNMATGCNKSALTSQGRGLAKIYDLIGN</sequence>
<protein>
    <recommendedName>
        <fullName evidence="3">Retrovirus-related Pol polyprotein from transposon TNT 1-94</fullName>
    </recommendedName>
</protein>
<keyword evidence="2" id="KW-1185">Reference proteome</keyword>
<evidence type="ECO:0008006" key="3">
    <source>
        <dbReference type="Google" id="ProtNLM"/>
    </source>
</evidence>
<gene>
    <name evidence="1" type="ORF">O181_051825</name>
</gene>
<comment type="caution">
    <text evidence="1">The sequence shown here is derived from an EMBL/GenBank/DDBJ whole genome shotgun (WGS) entry which is preliminary data.</text>
</comment>
<dbReference type="Proteomes" id="UP000765509">
    <property type="component" value="Unassembled WGS sequence"/>
</dbReference>
<reference evidence="1" key="1">
    <citation type="submission" date="2021-03" db="EMBL/GenBank/DDBJ databases">
        <title>Draft genome sequence of rust myrtle Austropuccinia psidii MF-1, a brazilian biotype.</title>
        <authorList>
            <person name="Quecine M.C."/>
            <person name="Pachon D.M.R."/>
            <person name="Bonatelli M.L."/>
            <person name="Correr F.H."/>
            <person name="Franceschini L.M."/>
            <person name="Leite T.F."/>
            <person name="Margarido G.R.A."/>
            <person name="Almeida C.A."/>
            <person name="Ferrarezi J.A."/>
            <person name="Labate C.A."/>
        </authorList>
    </citation>
    <scope>NUCLEOTIDE SEQUENCE</scope>
    <source>
        <strain evidence="1">MF-1</strain>
    </source>
</reference>
<accession>A0A9Q3HS43</accession>
<proteinExistence type="predicted"/>
<organism evidence="1 2">
    <name type="scientific">Austropuccinia psidii MF-1</name>
    <dbReference type="NCBI Taxonomy" id="1389203"/>
    <lineage>
        <taxon>Eukaryota</taxon>
        <taxon>Fungi</taxon>
        <taxon>Dikarya</taxon>
        <taxon>Basidiomycota</taxon>
        <taxon>Pucciniomycotina</taxon>
        <taxon>Pucciniomycetes</taxon>
        <taxon>Pucciniales</taxon>
        <taxon>Sphaerophragmiaceae</taxon>
        <taxon>Austropuccinia</taxon>
    </lineage>
</organism>
<name>A0A9Q3HS43_9BASI</name>
<evidence type="ECO:0000313" key="1">
    <source>
        <dbReference type="EMBL" id="MBW0512110.1"/>
    </source>
</evidence>
<evidence type="ECO:0000313" key="2">
    <source>
        <dbReference type="Proteomes" id="UP000765509"/>
    </source>
</evidence>
<dbReference type="EMBL" id="AVOT02022598">
    <property type="protein sequence ID" value="MBW0512110.1"/>
    <property type="molecule type" value="Genomic_DNA"/>
</dbReference>
<dbReference type="OrthoDB" id="5598729at2759"/>
<dbReference type="AlphaFoldDB" id="A0A9Q3HS43"/>